<organism evidence="2 3">
    <name type="scientific">Datura stramonium</name>
    <name type="common">Jimsonweed</name>
    <name type="synonym">Common thornapple</name>
    <dbReference type="NCBI Taxonomy" id="4076"/>
    <lineage>
        <taxon>Eukaryota</taxon>
        <taxon>Viridiplantae</taxon>
        <taxon>Streptophyta</taxon>
        <taxon>Embryophyta</taxon>
        <taxon>Tracheophyta</taxon>
        <taxon>Spermatophyta</taxon>
        <taxon>Magnoliopsida</taxon>
        <taxon>eudicotyledons</taxon>
        <taxon>Gunneridae</taxon>
        <taxon>Pentapetalae</taxon>
        <taxon>asterids</taxon>
        <taxon>lamiids</taxon>
        <taxon>Solanales</taxon>
        <taxon>Solanaceae</taxon>
        <taxon>Solanoideae</taxon>
        <taxon>Datureae</taxon>
        <taxon>Datura</taxon>
    </lineage>
</organism>
<comment type="caution">
    <text evidence="2">The sequence shown here is derived from an EMBL/GenBank/DDBJ whole genome shotgun (WGS) entry which is preliminary data.</text>
</comment>
<evidence type="ECO:0000313" key="2">
    <source>
        <dbReference type="EMBL" id="MCD7468431.1"/>
    </source>
</evidence>
<evidence type="ECO:0000313" key="3">
    <source>
        <dbReference type="Proteomes" id="UP000823775"/>
    </source>
</evidence>
<dbReference type="EMBL" id="JACEIK010001333">
    <property type="protein sequence ID" value="MCD7468431.1"/>
    <property type="molecule type" value="Genomic_DNA"/>
</dbReference>
<feature type="compositionally biased region" description="Polar residues" evidence="1">
    <location>
        <begin position="103"/>
        <end position="116"/>
    </location>
</feature>
<feature type="region of interest" description="Disordered" evidence="1">
    <location>
        <begin position="100"/>
        <end position="123"/>
    </location>
</feature>
<accession>A0ABS8TAI3</accession>
<dbReference type="Proteomes" id="UP000823775">
    <property type="component" value="Unassembled WGS sequence"/>
</dbReference>
<evidence type="ECO:0000256" key="1">
    <source>
        <dbReference type="SAM" id="MobiDB-lite"/>
    </source>
</evidence>
<proteinExistence type="predicted"/>
<name>A0ABS8TAI3_DATST</name>
<protein>
    <submittedName>
        <fullName evidence="2">Uncharacterized protein</fullName>
    </submittedName>
</protein>
<gene>
    <name evidence="2" type="ORF">HAX54_006609</name>
</gene>
<reference evidence="2 3" key="1">
    <citation type="journal article" date="2021" name="BMC Genomics">
        <title>Datura genome reveals duplications of psychoactive alkaloid biosynthetic genes and high mutation rate following tissue culture.</title>
        <authorList>
            <person name="Rajewski A."/>
            <person name="Carter-House D."/>
            <person name="Stajich J."/>
            <person name="Litt A."/>
        </authorList>
    </citation>
    <scope>NUCLEOTIDE SEQUENCE [LARGE SCALE GENOMIC DNA]</scope>
    <source>
        <strain evidence="2">AR-01</strain>
    </source>
</reference>
<keyword evidence="3" id="KW-1185">Reference proteome</keyword>
<sequence length="133" mass="14482">MTTTTVVVPTTGHCSTATVLAVVYFANPNMACLIFVNLMCLQGKIAEEGNKKQHEAASWKDIGKKGGCSVSRELDGSQWLRAGDDDSRRESAVTRIVLRGKVPNNQVDDPDPTTTLKKGPKDGLYRAPRMCIM</sequence>